<feature type="domain" description="VanZ-like" evidence="2">
    <location>
        <begin position="36"/>
        <end position="117"/>
    </location>
</feature>
<keyword evidence="4" id="KW-1185">Reference proteome</keyword>
<dbReference type="InterPro" id="IPR006976">
    <property type="entry name" value="VanZ-like"/>
</dbReference>
<dbReference type="EMBL" id="JAHWYN010000003">
    <property type="protein sequence ID" value="MBW4359570.1"/>
    <property type="molecule type" value="Genomic_DNA"/>
</dbReference>
<feature type="transmembrane region" description="Helical" evidence="1">
    <location>
        <begin position="98"/>
        <end position="119"/>
    </location>
</feature>
<name>A0ABS6XSC2_9FLAO</name>
<dbReference type="NCBIfam" id="NF037970">
    <property type="entry name" value="vanZ_1"/>
    <property type="match status" value="1"/>
</dbReference>
<dbReference type="Pfam" id="PF04892">
    <property type="entry name" value="VanZ"/>
    <property type="match status" value="1"/>
</dbReference>
<protein>
    <submittedName>
        <fullName evidence="3">VanZ family protein</fullName>
    </submittedName>
</protein>
<gene>
    <name evidence="3" type="ORF">KZH69_03630</name>
</gene>
<evidence type="ECO:0000256" key="1">
    <source>
        <dbReference type="SAM" id="Phobius"/>
    </source>
</evidence>
<evidence type="ECO:0000259" key="2">
    <source>
        <dbReference type="Pfam" id="PF04892"/>
    </source>
</evidence>
<proteinExistence type="predicted"/>
<evidence type="ECO:0000313" key="3">
    <source>
        <dbReference type="EMBL" id="MBW4359570.1"/>
    </source>
</evidence>
<dbReference type="PANTHER" id="PTHR28008">
    <property type="entry name" value="DOMAIN PROTEIN, PUTATIVE (AFU_ORTHOLOGUE AFUA_3G10980)-RELATED"/>
    <property type="match status" value="1"/>
</dbReference>
<feature type="transmembrane region" description="Helical" evidence="1">
    <location>
        <begin position="68"/>
        <end position="86"/>
    </location>
</feature>
<keyword evidence="1" id="KW-0472">Membrane</keyword>
<feature type="transmembrane region" description="Helical" evidence="1">
    <location>
        <begin position="40"/>
        <end position="56"/>
    </location>
</feature>
<sequence length="130" mass="15114">MPKYLLFLVALLWTVIVAYFCLIKSSDIPVINIPNLDKCIHVFFHFVFTFVWFLFFRKQIQTDNFQNPLLYSFILSFVFGITIEILQELVTTTRSADIFDVLANLTGALVTVFTVFICNKLNILNSIFKD</sequence>
<dbReference type="PANTHER" id="PTHR28008:SF1">
    <property type="entry name" value="DOMAIN PROTEIN, PUTATIVE (AFU_ORTHOLOGUE AFUA_3G10980)-RELATED"/>
    <property type="match status" value="1"/>
</dbReference>
<reference evidence="3 4" key="1">
    <citation type="submission" date="2021-07" db="EMBL/GenBank/DDBJ databases">
        <title>Flavobacterium sp. nov. isolated from sediment on the Taihu Lake.</title>
        <authorList>
            <person name="Qu J.-H."/>
        </authorList>
    </citation>
    <scope>NUCLEOTIDE SEQUENCE [LARGE SCALE GENOMIC DNA]</scope>
    <source>
        <strain evidence="3 4">NAS39</strain>
    </source>
</reference>
<comment type="caution">
    <text evidence="3">The sequence shown here is derived from an EMBL/GenBank/DDBJ whole genome shotgun (WGS) entry which is preliminary data.</text>
</comment>
<dbReference type="Proteomes" id="UP000812031">
    <property type="component" value="Unassembled WGS sequence"/>
</dbReference>
<accession>A0ABS6XSC2</accession>
<keyword evidence="1" id="KW-0812">Transmembrane</keyword>
<evidence type="ECO:0000313" key="4">
    <source>
        <dbReference type="Proteomes" id="UP000812031"/>
    </source>
</evidence>
<organism evidence="3 4">
    <name type="scientific">Flavobacterium taihuense</name>
    <dbReference type="NCBI Taxonomy" id="2857508"/>
    <lineage>
        <taxon>Bacteria</taxon>
        <taxon>Pseudomonadati</taxon>
        <taxon>Bacteroidota</taxon>
        <taxon>Flavobacteriia</taxon>
        <taxon>Flavobacteriales</taxon>
        <taxon>Flavobacteriaceae</taxon>
        <taxon>Flavobacterium</taxon>
    </lineage>
</organism>
<keyword evidence="1" id="KW-1133">Transmembrane helix</keyword>